<evidence type="ECO:0000313" key="6">
    <source>
        <dbReference type="Proteomes" id="UP000287853"/>
    </source>
</evidence>
<keyword evidence="2" id="KW-0547">Nucleotide-binding</keyword>
<keyword evidence="2" id="KW-0067">ATP-binding</keyword>
<proteinExistence type="predicted"/>
<name>A0A3S3QJD5_9BACT</name>
<dbReference type="EMBL" id="MTKO01000070">
    <property type="protein sequence ID" value="RWX46043.1"/>
    <property type="molecule type" value="Genomic_DNA"/>
</dbReference>
<comment type="caution">
    <text evidence="5">The sequence shown here is derived from an EMBL/GenBank/DDBJ whole genome shotgun (WGS) entry which is preliminary data.</text>
</comment>
<feature type="binding site" evidence="2">
    <location>
        <position position="221"/>
    </location>
    <ligand>
        <name>ATP</name>
        <dbReference type="ChEBI" id="CHEBI:30616"/>
    </ligand>
</feature>
<evidence type="ECO:0000256" key="2">
    <source>
        <dbReference type="PIRSR" id="PIRSR640198-2"/>
    </source>
</evidence>
<dbReference type="InterPro" id="IPR036597">
    <property type="entry name" value="Fido-like_dom_sf"/>
</dbReference>
<reference evidence="5 6" key="1">
    <citation type="submission" date="2017-01" db="EMBL/GenBank/DDBJ databases">
        <title>The cable genome- insights into the physiology and evolution of filamentous bacteria capable of sulfide oxidation via long distance electron transfer.</title>
        <authorList>
            <person name="Schreiber L."/>
            <person name="Bjerg J.T."/>
            <person name="Boggild A."/>
            <person name="Van De Vossenberg J."/>
            <person name="Meysman F."/>
            <person name="Nielsen L.P."/>
            <person name="Schramm A."/>
            <person name="Kjeldsen K.U."/>
        </authorList>
    </citation>
    <scope>NUCLEOTIDE SEQUENCE [LARGE SCALE GENOMIC DNA]</scope>
    <source>
        <strain evidence="5">MCF</strain>
    </source>
</reference>
<gene>
    <name evidence="5" type="ORF">H206_00113</name>
</gene>
<dbReference type="InterPro" id="IPR003812">
    <property type="entry name" value="Fido"/>
</dbReference>
<feature type="binding site" evidence="2">
    <location>
        <begin position="213"/>
        <end position="214"/>
    </location>
    <ligand>
        <name>ATP</name>
        <dbReference type="ChEBI" id="CHEBI:30616"/>
    </ligand>
</feature>
<dbReference type="Gene3D" id="1.10.3290.10">
    <property type="entry name" value="Fido-like domain"/>
    <property type="match status" value="1"/>
</dbReference>
<organism evidence="5 6">
    <name type="scientific">Candidatus Electrothrix aarhusensis</name>
    <dbReference type="NCBI Taxonomy" id="1859131"/>
    <lineage>
        <taxon>Bacteria</taxon>
        <taxon>Pseudomonadati</taxon>
        <taxon>Thermodesulfobacteriota</taxon>
        <taxon>Desulfobulbia</taxon>
        <taxon>Desulfobulbales</taxon>
        <taxon>Desulfobulbaceae</taxon>
        <taxon>Candidatus Electrothrix</taxon>
    </lineage>
</organism>
<dbReference type="PANTHER" id="PTHR13504">
    <property type="entry name" value="FIDO DOMAIN-CONTAINING PROTEIN DDB_G0283145"/>
    <property type="match status" value="1"/>
</dbReference>
<evidence type="ECO:0000313" key="5">
    <source>
        <dbReference type="EMBL" id="RWX46043.1"/>
    </source>
</evidence>
<feature type="active site" evidence="1">
    <location>
        <position position="175"/>
    </location>
</feature>
<evidence type="ECO:0000256" key="3">
    <source>
        <dbReference type="PIRSR" id="PIRSR640198-3"/>
    </source>
</evidence>
<feature type="binding site" evidence="2">
    <location>
        <begin position="179"/>
        <end position="186"/>
    </location>
    <ligand>
        <name>ATP</name>
        <dbReference type="ChEBI" id="CHEBI:30616"/>
    </ligand>
</feature>
<protein>
    <submittedName>
        <fullName evidence="5">Fic family protein</fullName>
    </submittedName>
</protein>
<dbReference type="AlphaFoldDB" id="A0A3S3QJD5"/>
<keyword evidence="6" id="KW-1185">Reference proteome</keyword>
<dbReference type="SUPFAM" id="SSF140931">
    <property type="entry name" value="Fic-like"/>
    <property type="match status" value="1"/>
</dbReference>
<sequence>MNAELNNLLQDIDQLKIKLDAARPLLNKSILEAMDIEYTYDSNRIEGNTLTLRETDIIINKGLTVGGKSMREHLEATNHYEAILFIKDLVQQKKEISESLIKNVHALILRGIDRENAGKYRSVPVAISGSRHVPPQPWQVAKLMEDMVLWIKNESSTIHPVVFAAEIHERIATIHPFIDGNGRTARLMMNLVLLQYGYTITNIPGETEHRLAYYNALEKCNLHDDKTDFSILMAGYVKTNLDNMVHKLGK</sequence>
<dbReference type="InterPro" id="IPR040198">
    <property type="entry name" value="Fido_containing"/>
</dbReference>
<feature type="domain" description="Fido" evidence="4">
    <location>
        <begin position="96"/>
        <end position="235"/>
    </location>
</feature>
<dbReference type="PROSITE" id="PS51459">
    <property type="entry name" value="FIDO"/>
    <property type="match status" value="1"/>
</dbReference>
<dbReference type="GO" id="GO:0005524">
    <property type="term" value="F:ATP binding"/>
    <property type="evidence" value="ECO:0007669"/>
    <property type="project" value="UniProtKB-KW"/>
</dbReference>
<dbReference type="PANTHER" id="PTHR13504:SF38">
    <property type="entry name" value="FIDO DOMAIN-CONTAINING PROTEIN"/>
    <property type="match status" value="1"/>
</dbReference>
<dbReference type="Proteomes" id="UP000287853">
    <property type="component" value="Unassembled WGS sequence"/>
</dbReference>
<dbReference type="Pfam" id="PF02661">
    <property type="entry name" value="Fic"/>
    <property type="match status" value="1"/>
</dbReference>
<evidence type="ECO:0000256" key="1">
    <source>
        <dbReference type="PIRSR" id="PIRSR640198-1"/>
    </source>
</evidence>
<accession>A0A3S3QJD5</accession>
<feature type="site" description="Important for autoinhibition of adenylyltransferase activity" evidence="3">
    <location>
        <position position="46"/>
    </location>
</feature>
<evidence type="ECO:0000259" key="4">
    <source>
        <dbReference type="PROSITE" id="PS51459"/>
    </source>
</evidence>